<dbReference type="Proteomes" id="UP001341840">
    <property type="component" value="Unassembled WGS sequence"/>
</dbReference>
<evidence type="ECO:0000256" key="3">
    <source>
        <dbReference type="ARBA" id="ARBA00022598"/>
    </source>
</evidence>
<evidence type="ECO:0000256" key="1">
    <source>
        <dbReference type="ARBA" id="ARBA00006432"/>
    </source>
</evidence>
<feature type="domain" description="AMP-binding enzyme C-terminal" evidence="5">
    <location>
        <begin position="2"/>
        <end position="56"/>
    </location>
</feature>
<proteinExistence type="inferred from homology"/>
<reference evidence="6 7" key="1">
    <citation type="journal article" date="2023" name="Plants (Basel)">
        <title>Bridging the Gap: Combining Genomics and Transcriptomics Approaches to Understand Stylosanthes scabra, an Orphan Legume from the Brazilian Caatinga.</title>
        <authorList>
            <person name="Ferreira-Neto J.R.C."/>
            <person name="da Silva M.D."/>
            <person name="Binneck E."/>
            <person name="de Melo N.F."/>
            <person name="da Silva R.H."/>
            <person name="de Melo A.L.T.M."/>
            <person name="Pandolfi V."/>
            <person name="Bustamante F.O."/>
            <person name="Brasileiro-Vidal A.C."/>
            <person name="Benko-Iseppon A.M."/>
        </authorList>
    </citation>
    <scope>NUCLEOTIDE SEQUENCE [LARGE SCALE GENOMIC DNA]</scope>
    <source>
        <tissue evidence="6">Leaves</tissue>
    </source>
</reference>
<dbReference type="Pfam" id="PF13193">
    <property type="entry name" value="AMP-binding_C"/>
    <property type="match status" value="1"/>
</dbReference>
<sequence length="70" mass="7935">MDEAAGEIPVAFVVRKVGSMISAKQIMDYVAEQVAPYKKVRKVVFIERIPRSPTGKILRRQLRNYSASKL</sequence>
<comment type="catalytic activity">
    <reaction evidence="4">
        <text>(E)-4-coumarate + ATP + CoA = (E)-4-coumaroyl-CoA + AMP + diphosphate</text>
        <dbReference type="Rhea" id="RHEA:19641"/>
        <dbReference type="ChEBI" id="CHEBI:12876"/>
        <dbReference type="ChEBI" id="CHEBI:30616"/>
        <dbReference type="ChEBI" id="CHEBI:33019"/>
        <dbReference type="ChEBI" id="CHEBI:57287"/>
        <dbReference type="ChEBI" id="CHEBI:85008"/>
        <dbReference type="ChEBI" id="CHEBI:456215"/>
        <dbReference type="EC" id="6.2.1.12"/>
    </reaction>
    <physiologicalReaction direction="left-to-right" evidence="4">
        <dbReference type="Rhea" id="RHEA:19642"/>
    </physiologicalReaction>
</comment>
<keyword evidence="3" id="KW-0436">Ligase</keyword>
<evidence type="ECO:0000256" key="4">
    <source>
        <dbReference type="ARBA" id="ARBA00034252"/>
    </source>
</evidence>
<dbReference type="GO" id="GO:0016207">
    <property type="term" value="F:4-coumarate-CoA ligase activity"/>
    <property type="evidence" value="ECO:0007669"/>
    <property type="project" value="UniProtKB-EC"/>
</dbReference>
<comment type="caution">
    <text evidence="6">The sequence shown here is derived from an EMBL/GenBank/DDBJ whole genome shotgun (WGS) entry which is preliminary data.</text>
</comment>
<dbReference type="InterPro" id="IPR025110">
    <property type="entry name" value="AMP-bd_C"/>
</dbReference>
<comment type="similarity">
    <text evidence="1">Belongs to the ATP-dependent AMP-binding enzyme family.</text>
</comment>
<evidence type="ECO:0000259" key="5">
    <source>
        <dbReference type="Pfam" id="PF13193"/>
    </source>
</evidence>
<dbReference type="EC" id="6.2.1.12" evidence="2"/>
<dbReference type="PANTHER" id="PTHR24096">
    <property type="entry name" value="LONG-CHAIN-FATTY-ACID--COA LIGASE"/>
    <property type="match status" value="1"/>
</dbReference>
<dbReference type="Gene3D" id="3.30.300.30">
    <property type="match status" value="1"/>
</dbReference>
<protein>
    <recommendedName>
        <fullName evidence="2">4-coumarate--CoA ligase</fullName>
        <ecNumber evidence="2">6.2.1.12</ecNumber>
    </recommendedName>
</protein>
<evidence type="ECO:0000256" key="2">
    <source>
        <dbReference type="ARBA" id="ARBA00012959"/>
    </source>
</evidence>
<organism evidence="6 7">
    <name type="scientific">Stylosanthes scabra</name>
    <dbReference type="NCBI Taxonomy" id="79078"/>
    <lineage>
        <taxon>Eukaryota</taxon>
        <taxon>Viridiplantae</taxon>
        <taxon>Streptophyta</taxon>
        <taxon>Embryophyta</taxon>
        <taxon>Tracheophyta</taxon>
        <taxon>Spermatophyta</taxon>
        <taxon>Magnoliopsida</taxon>
        <taxon>eudicotyledons</taxon>
        <taxon>Gunneridae</taxon>
        <taxon>Pentapetalae</taxon>
        <taxon>rosids</taxon>
        <taxon>fabids</taxon>
        <taxon>Fabales</taxon>
        <taxon>Fabaceae</taxon>
        <taxon>Papilionoideae</taxon>
        <taxon>50 kb inversion clade</taxon>
        <taxon>dalbergioids sensu lato</taxon>
        <taxon>Dalbergieae</taxon>
        <taxon>Pterocarpus clade</taxon>
        <taxon>Stylosanthes</taxon>
    </lineage>
</organism>
<dbReference type="PANTHER" id="PTHR24096:SF149">
    <property type="entry name" value="AMP-BINDING DOMAIN-CONTAINING PROTEIN-RELATED"/>
    <property type="match status" value="1"/>
</dbReference>
<dbReference type="EMBL" id="JASCZI010181246">
    <property type="protein sequence ID" value="MED6179512.1"/>
    <property type="molecule type" value="Genomic_DNA"/>
</dbReference>
<name>A0ABU6W0T6_9FABA</name>
<accession>A0ABU6W0T6</accession>
<dbReference type="SUPFAM" id="SSF56801">
    <property type="entry name" value="Acetyl-CoA synthetase-like"/>
    <property type="match status" value="1"/>
</dbReference>
<keyword evidence="7" id="KW-1185">Reference proteome</keyword>
<evidence type="ECO:0000313" key="6">
    <source>
        <dbReference type="EMBL" id="MED6179512.1"/>
    </source>
</evidence>
<evidence type="ECO:0000313" key="7">
    <source>
        <dbReference type="Proteomes" id="UP001341840"/>
    </source>
</evidence>
<gene>
    <name evidence="6" type="primary">4CLL3</name>
    <name evidence="6" type="ORF">PIB30_001809</name>
</gene>
<dbReference type="InterPro" id="IPR045851">
    <property type="entry name" value="AMP-bd_C_sf"/>
</dbReference>